<dbReference type="PANTHER" id="PTHR35526">
    <property type="entry name" value="ANTI-SIGMA-F FACTOR RSBW-RELATED"/>
    <property type="match status" value="1"/>
</dbReference>
<dbReference type="InterPro" id="IPR003594">
    <property type="entry name" value="HATPase_dom"/>
</dbReference>
<dbReference type="GO" id="GO:0005524">
    <property type="term" value="F:ATP binding"/>
    <property type="evidence" value="ECO:0007669"/>
    <property type="project" value="UniProtKB-KW"/>
</dbReference>
<dbReference type="RefSeq" id="WP_166020402.1">
    <property type="nucleotide sequence ID" value="NZ_JBEZNA010000047.1"/>
</dbReference>
<dbReference type="CDD" id="cd16936">
    <property type="entry name" value="HATPase_RsbW-like"/>
    <property type="match status" value="1"/>
</dbReference>
<name>A0ABV3ETB8_9ACTN</name>
<dbReference type="InterPro" id="IPR050267">
    <property type="entry name" value="Anti-sigma-factor_SerPK"/>
</dbReference>
<dbReference type="Pfam" id="PF13581">
    <property type="entry name" value="HATPase_c_2"/>
    <property type="match status" value="1"/>
</dbReference>
<evidence type="ECO:0000313" key="3">
    <source>
        <dbReference type="EMBL" id="MEU9579463.1"/>
    </source>
</evidence>
<evidence type="ECO:0000259" key="2">
    <source>
        <dbReference type="Pfam" id="PF13581"/>
    </source>
</evidence>
<keyword evidence="4" id="KW-1185">Reference proteome</keyword>
<dbReference type="InterPro" id="IPR036890">
    <property type="entry name" value="HATPase_C_sf"/>
</dbReference>
<accession>A0ABV3ETB8</accession>
<keyword evidence="3" id="KW-0547">Nucleotide-binding</keyword>
<evidence type="ECO:0000313" key="4">
    <source>
        <dbReference type="Proteomes" id="UP001551584"/>
    </source>
</evidence>
<protein>
    <submittedName>
        <fullName evidence="3">ATP-binding protein</fullName>
    </submittedName>
</protein>
<dbReference type="PANTHER" id="PTHR35526:SF3">
    <property type="entry name" value="ANTI-SIGMA-F FACTOR RSBW"/>
    <property type="match status" value="1"/>
</dbReference>
<feature type="domain" description="Histidine kinase/HSP90-like ATPase" evidence="2">
    <location>
        <begin position="35"/>
        <end position="145"/>
    </location>
</feature>
<keyword evidence="1" id="KW-0723">Serine/threonine-protein kinase</keyword>
<keyword evidence="1" id="KW-0808">Transferase</keyword>
<dbReference type="SUPFAM" id="SSF55874">
    <property type="entry name" value="ATPase domain of HSP90 chaperone/DNA topoisomerase II/histidine kinase"/>
    <property type="match status" value="1"/>
</dbReference>
<keyword evidence="3" id="KW-0067">ATP-binding</keyword>
<dbReference type="EMBL" id="JBEZNA010000047">
    <property type="protein sequence ID" value="MEU9579463.1"/>
    <property type="molecule type" value="Genomic_DNA"/>
</dbReference>
<organism evidence="3 4">
    <name type="scientific">Streptomyces chilikensis</name>
    <dbReference type="NCBI Taxonomy" id="1194079"/>
    <lineage>
        <taxon>Bacteria</taxon>
        <taxon>Bacillati</taxon>
        <taxon>Actinomycetota</taxon>
        <taxon>Actinomycetes</taxon>
        <taxon>Kitasatosporales</taxon>
        <taxon>Streptomycetaceae</taxon>
        <taxon>Streptomyces</taxon>
    </lineage>
</organism>
<gene>
    <name evidence="3" type="ORF">AB0D95_19700</name>
</gene>
<keyword evidence="1" id="KW-0418">Kinase</keyword>
<evidence type="ECO:0000256" key="1">
    <source>
        <dbReference type="ARBA" id="ARBA00022527"/>
    </source>
</evidence>
<dbReference type="Gene3D" id="3.30.565.10">
    <property type="entry name" value="Histidine kinase-like ATPase, C-terminal domain"/>
    <property type="match status" value="1"/>
</dbReference>
<reference evidence="3 4" key="1">
    <citation type="submission" date="2024-06" db="EMBL/GenBank/DDBJ databases">
        <title>The Natural Products Discovery Center: Release of the First 8490 Sequenced Strains for Exploring Actinobacteria Biosynthetic Diversity.</title>
        <authorList>
            <person name="Kalkreuter E."/>
            <person name="Kautsar S.A."/>
            <person name="Yang D."/>
            <person name="Bader C.D."/>
            <person name="Teijaro C.N."/>
            <person name="Fluegel L."/>
            <person name="Davis C.M."/>
            <person name="Simpson J.R."/>
            <person name="Lauterbach L."/>
            <person name="Steele A.D."/>
            <person name="Gui C."/>
            <person name="Meng S."/>
            <person name="Li G."/>
            <person name="Viehrig K."/>
            <person name="Ye F."/>
            <person name="Su P."/>
            <person name="Kiefer A.F."/>
            <person name="Nichols A."/>
            <person name="Cepeda A.J."/>
            <person name="Yan W."/>
            <person name="Fan B."/>
            <person name="Jiang Y."/>
            <person name="Adhikari A."/>
            <person name="Zheng C.-J."/>
            <person name="Schuster L."/>
            <person name="Cowan T.M."/>
            <person name="Smanski M.J."/>
            <person name="Chevrette M.G."/>
            <person name="De Carvalho L.P.S."/>
            <person name="Shen B."/>
        </authorList>
    </citation>
    <scope>NUCLEOTIDE SEQUENCE [LARGE SCALE GENOMIC DNA]</scope>
    <source>
        <strain evidence="3 4">NPDC048117</strain>
    </source>
</reference>
<sequence length="150" mass="16456">MIEHLDGAVATTGFDVPVEPLRRATHFTGEPGCIAEAREFAGQFLEQLRNEWCATADERYGGELLLVVSELVTNADRHSHGPYILELEGSDNSVTVTVYDSSVALPQIFPRDPERIGRHGLEIVHAVADEVVVERVPVGKRIRATLRLGG</sequence>
<proteinExistence type="predicted"/>
<comment type="caution">
    <text evidence="3">The sequence shown here is derived from an EMBL/GenBank/DDBJ whole genome shotgun (WGS) entry which is preliminary data.</text>
</comment>
<dbReference type="Proteomes" id="UP001551584">
    <property type="component" value="Unassembled WGS sequence"/>
</dbReference>